<accession>A0ABS5EIR0</accession>
<reference evidence="2" key="1">
    <citation type="journal article" date="2021" name="Syst. Appl. Microbiol.">
        <title>Roseomonas hellenica sp. nov., isolated from roots of wild-growing Alkanna tinctoria.</title>
        <authorList>
            <person name="Rat A."/>
            <person name="Naranjo H.D."/>
            <person name="Lebbe L."/>
            <person name="Cnockaert M."/>
            <person name="Krigas N."/>
            <person name="Grigoriadou K."/>
            <person name="Maloupa E."/>
            <person name="Willems A."/>
        </authorList>
    </citation>
    <scope>NUCLEOTIDE SEQUENCE [LARGE SCALE GENOMIC DNA]</scope>
    <source>
        <strain evidence="2">LMG 31159</strain>
    </source>
</reference>
<name>A0ABS5EIR0_9PROT</name>
<organism evidence="1 2">
    <name type="scientific">Neoroseomonas terrae</name>
    <dbReference type="NCBI Taxonomy" id="424799"/>
    <lineage>
        <taxon>Bacteria</taxon>
        <taxon>Pseudomonadati</taxon>
        <taxon>Pseudomonadota</taxon>
        <taxon>Alphaproteobacteria</taxon>
        <taxon>Acetobacterales</taxon>
        <taxon>Acetobacteraceae</taxon>
        <taxon>Neoroseomonas</taxon>
    </lineage>
</organism>
<gene>
    <name evidence="1" type="ORF">GXW78_14540</name>
</gene>
<keyword evidence="2" id="KW-1185">Reference proteome</keyword>
<dbReference type="Gene3D" id="2.60.110.10">
    <property type="entry name" value="Thaumatin"/>
    <property type="match status" value="1"/>
</dbReference>
<dbReference type="RefSeq" id="WP_211869549.1">
    <property type="nucleotide sequence ID" value="NZ_JAAEDI010000014.1"/>
</dbReference>
<comment type="caution">
    <text evidence="1">The sequence shown here is derived from an EMBL/GenBank/DDBJ whole genome shotgun (WGS) entry which is preliminary data.</text>
</comment>
<dbReference type="Proteomes" id="UP000698752">
    <property type="component" value="Unassembled WGS sequence"/>
</dbReference>
<proteinExistence type="predicted"/>
<evidence type="ECO:0000313" key="2">
    <source>
        <dbReference type="Proteomes" id="UP000698752"/>
    </source>
</evidence>
<dbReference type="EMBL" id="JAAEDI010000014">
    <property type="protein sequence ID" value="MBR0650888.1"/>
    <property type="molecule type" value="Genomic_DNA"/>
</dbReference>
<dbReference type="InterPro" id="IPR037176">
    <property type="entry name" value="Osmotin/thaumatin-like_sf"/>
</dbReference>
<sequence length="1122" mass="116940">MTTTLQINLTQDMQTWLGSGNGVYAYAVLYGSDVAGGAADTPLGWQTMVSDGAVQSGGSFTLDLTKGDQPNLYGGKVYFIIQSVDDTADAIDPSTLAQSSITWANAAALDYRYDSIEVSLTGAAGDAANLTSIEGFGIGMALEASTGSRSYAVSAGTLFTDLAAAPTDTVAGSQPVTTFTQGGLAGQNREAVSPAVAVDPHNDYAFYRADDWTRYIDALKAPDTPIIINGYFNGAGDLQAGAASGTPVIWRNAGFFSYRLDWDEHENTFWLTPTEGSQIQGAIKLTAGQLADSIYSTLGTVELYDTPHAATPFELYPGTSEMNVGANNAWGQVLQQLTLGLTAGYLQSSGILPNTEITGGIDFNKNYNWSPDYAYGNNTDSHLGSDVTVRWDPYSEIFYRYSNSYGTQYADALMTGFAQGGPQLSTYANGQNVSTMTVTLFADTETPTAGLYTPPLIYNYVAPGLETEVYEVAQWYEGNGSNITLNFNPGDSLAQSLVLRDDVAISIRILTGYDGTTPQWQDIRLGGNGQSPWQNWTFAHDGTTYSVSGGGSAGQTSQSLVLTGIPMAESGTGWYQIVLHRGGVEKVYNLYTSTFLPDGATLPQFSDFGTDPSLFGVDGLATLVPGAMQPTGGGLLTFSVNVTGVSPTLDLSLMQANTSSSFLDGQTTATAPVAGVLHAGAFVAVAGQTDDVHDTLGNGVDLAVTAHAGKLAFGWTGLSSAPDRTTWTETFTNLVQGSSIAVISIAHHGGHAIAPIHAKADLVGGWQGSVAQQLGNGVYDVSMTAYAAKLHAPNQPDEAVPLTKESATLTVTVALTKLALGASGDGLALSPDQSGTEGNWIHLSALGDGLPEGVAVALYATDAAGNPVGPDGSIVASVADAILGWVGSVASDDGETLLDGTQAVYLGLGQELHFAVVSARDTLDLRPVVPEAKGDGSFSIDLGGITLTAAVDNTLSAGLQAASVQRMYGLPVMHLDAGEVLEIALAGSASNINTLGFVRIDFDQAEGTATVGGVAYADSDAFRLAVRDALDAGFSAQVGGGTFRDTAEWTVAGGTGFYAPVLITQSGQIFVPGNGNAGGQEYIRIFGDNTFGFEDLTAAEDSDFDYNDVVMRLRPVLEPELV</sequence>
<protein>
    <submittedName>
        <fullName evidence="1">Uncharacterized protein</fullName>
    </submittedName>
</protein>
<evidence type="ECO:0000313" key="1">
    <source>
        <dbReference type="EMBL" id="MBR0650888.1"/>
    </source>
</evidence>